<accession>A0A1Y3AUY1</accession>
<dbReference type="PANTHER" id="PTHR16019">
    <property type="entry name" value="SYNAPSE-ASSOCIATED PROTEIN"/>
    <property type="match status" value="1"/>
</dbReference>
<dbReference type="AlphaFoldDB" id="A0A1Y3AUY1"/>
<reference evidence="3 4" key="1">
    <citation type="submission" date="2017-03" db="EMBL/GenBank/DDBJ databases">
        <title>Genome Survey of Euroglyphus maynei.</title>
        <authorList>
            <person name="Arlian L.G."/>
            <person name="Morgan M.S."/>
            <person name="Rider S.D."/>
        </authorList>
    </citation>
    <scope>NUCLEOTIDE SEQUENCE [LARGE SCALE GENOMIC DNA]</scope>
    <source>
        <strain evidence="3">Arlian Lab</strain>
        <tissue evidence="3">Whole body</tissue>
    </source>
</reference>
<dbReference type="Gene3D" id="1.10.3970.10">
    <property type="entry name" value="BSD domain"/>
    <property type="match status" value="1"/>
</dbReference>
<evidence type="ECO:0000313" key="3">
    <source>
        <dbReference type="EMBL" id="OTF70995.1"/>
    </source>
</evidence>
<proteinExistence type="predicted"/>
<feature type="compositionally biased region" description="Polar residues" evidence="1">
    <location>
        <begin position="264"/>
        <end position="274"/>
    </location>
</feature>
<dbReference type="OrthoDB" id="73788at2759"/>
<dbReference type="PANTHER" id="PTHR16019:SF5">
    <property type="entry name" value="BSD DOMAIN-CONTAINING PROTEIN 1"/>
    <property type="match status" value="1"/>
</dbReference>
<feature type="domain" description="BSD" evidence="2">
    <location>
        <begin position="172"/>
        <end position="224"/>
    </location>
</feature>
<organism evidence="3 4">
    <name type="scientific">Euroglyphus maynei</name>
    <name type="common">Mayne's house dust mite</name>
    <dbReference type="NCBI Taxonomy" id="6958"/>
    <lineage>
        <taxon>Eukaryota</taxon>
        <taxon>Metazoa</taxon>
        <taxon>Ecdysozoa</taxon>
        <taxon>Arthropoda</taxon>
        <taxon>Chelicerata</taxon>
        <taxon>Arachnida</taxon>
        <taxon>Acari</taxon>
        <taxon>Acariformes</taxon>
        <taxon>Sarcoptiformes</taxon>
        <taxon>Astigmata</taxon>
        <taxon>Psoroptidia</taxon>
        <taxon>Analgoidea</taxon>
        <taxon>Pyroglyphidae</taxon>
        <taxon>Pyroglyphinae</taxon>
        <taxon>Euroglyphus</taxon>
    </lineage>
</organism>
<dbReference type="InterPro" id="IPR035925">
    <property type="entry name" value="BSD_dom_sf"/>
</dbReference>
<dbReference type="Pfam" id="PF03909">
    <property type="entry name" value="BSD"/>
    <property type="match status" value="1"/>
</dbReference>
<feature type="region of interest" description="Disordered" evidence="1">
    <location>
        <begin position="238"/>
        <end position="295"/>
    </location>
</feature>
<evidence type="ECO:0000313" key="4">
    <source>
        <dbReference type="Proteomes" id="UP000194236"/>
    </source>
</evidence>
<dbReference type="InterPro" id="IPR005607">
    <property type="entry name" value="BSD_dom"/>
</dbReference>
<name>A0A1Y3AUY1_EURMA</name>
<feature type="compositionally biased region" description="Polar residues" evidence="1">
    <location>
        <begin position="44"/>
        <end position="53"/>
    </location>
</feature>
<feature type="region of interest" description="Disordered" evidence="1">
    <location>
        <begin position="44"/>
        <end position="77"/>
    </location>
</feature>
<comment type="caution">
    <text evidence="3">The sequence shown here is derived from an EMBL/GenBank/DDBJ whole genome shotgun (WGS) entry which is preliminary data.</text>
</comment>
<sequence length="295" mass="33787">MESIKRDLTELKDAVQNDTTNMVYSTASLVKNTFNEIGNTVTEIGSMGTNSTEDNNDNKDEMIVPDDESTKTSDDNSDKIKGLSFDMKNINSWTDKFTNTAKTTINLVKDTLVDSIFANEYSVDELNDEPYVVIDGQIVQIDGWGEHLRALQTNPNTYCREPAGPPDNFEQWLVKFNLINHQKQMEYLISNVSEISQFHDQLVPQTLSESDFWHRYFYNVQQLRERLAAEQIRVKHATNSKQQLDKNEKPPSISRSETDEWEKMNNNSSGQNSQKETEISSSKCSSDDDDRGDWI</sequence>
<dbReference type="Proteomes" id="UP000194236">
    <property type="component" value="Unassembled WGS sequence"/>
</dbReference>
<dbReference type="InterPro" id="IPR051494">
    <property type="entry name" value="BSD_domain-containing"/>
</dbReference>
<gene>
    <name evidence="3" type="ORF">BLA29_004378</name>
</gene>
<evidence type="ECO:0000256" key="1">
    <source>
        <dbReference type="SAM" id="MobiDB-lite"/>
    </source>
</evidence>
<dbReference type="GO" id="GO:0005737">
    <property type="term" value="C:cytoplasm"/>
    <property type="evidence" value="ECO:0007669"/>
    <property type="project" value="TreeGrafter"/>
</dbReference>
<feature type="compositionally biased region" description="Basic and acidic residues" evidence="1">
    <location>
        <begin position="56"/>
        <end position="77"/>
    </location>
</feature>
<keyword evidence="4" id="KW-1185">Reference proteome</keyword>
<evidence type="ECO:0000259" key="2">
    <source>
        <dbReference type="PROSITE" id="PS50858"/>
    </source>
</evidence>
<dbReference type="SMART" id="SM00751">
    <property type="entry name" value="BSD"/>
    <property type="match status" value="1"/>
</dbReference>
<dbReference type="EMBL" id="MUJZ01063038">
    <property type="protein sequence ID" value="OTF70995.1"/>
    <property type="molecule type" value="Genomic_DNA"/>
</dbReference>
<dbReference type="PROSITE" id="PS50858">
    <property type="entry name" value="BSD"/>
    <property type="match status" value="1"/>
</dbReference>
<protein>
    <submittedName>
        <fullName evidence="3">Synapse-associated protein-like protein</fullName>
    </submittedName>
</protein>
<dbReference type="SUPFAM" id="SSF140383">
    <property type="entry name" value="BSD domain-like"/>
    <property type="match status" value="1"/>
</dbReference>